<proteinExistence type="predicted"/>
<evidence type="ECO:0000256" key="1">
    <source>
        <dbReference type="SAM" id="Phobius"/>
    </source>
</evidence>
<accession>A0A2M8IY74</accession>
<dbReference type="Proteomes" id="UP000231553">
    <property type="component" value="Unassembled WGS sequence"/>
</dbReference>
<dbReference type="RefSeq" id="WP_100163634.1">
    <property type="nucleotide sequence ID" value="NZ_PGTB01000088.1"/>
</dbReference>
<dbReference type="EMBL" id="PGTB01000088">
    <property type="protein sequence ID" value="PJE35487.1"/>
    <property type="molecule type" value="Genomic_DNA"/>
</dbReference>
<name>A0A2M8IY74_9RHOB</name>
<keyword evidence="1" id="KW-1133">Transmembrane helix</keyword>
<reference evidence="3 4" key="1">
    <citation type="journal article" date="2018" name="Int. J. Syst. Evol. Microbiol.">
        <title>Pseudooceanicola lipolyticus sp. nov., a marine alphaproteobacterium, reclassification of Oceanicola flagellatus as Pseudooceanicola flagellatus comb. nov. and emended description of the genus Pseudooceanicola.</title>
        <authorList>
            <person name="Huang M.-M."/>
            <person name="Guo L.-L."/>
            <person name="Wu Y.-H."/>
            <person name="Lai Q.-L."/>
            <person name="Shao Z.-Z."/>
            <person name="Wang C.-S."/>
            <person name="Wu M."/>
            <person name="Xu X.-W."/>
        </authorList>
    </citation>
    <scope>NUCLEOTIDE SEQUENCE [LARGE SCALE GENOMIC DNA]</scope>
    <source>
        <strain evidence="3 4">157</strain>
    </source>
</reference>
<feature type="signal peptide" evidence="2">
    <location>
        <begin position="1"/>
        <end position="18"/>
    </location>
</feature>
<comment type="caution">
    <text evidence="3">The sequence shown here is derived from an EMBL/GenBank/DDBJ whole genome shotgun (WGS) entry which is preliminary data.</text>
</comment>
<feature type="chain" id="PRO_5014650295" evidence="2">
    <location>
        <begin position="19"/>
        <end position="52"/>
    </location>
</feature>
<evidence type="ECO:0000313" key="3">
    <source>
        <dbReference type="EMBL" id="PJE35487.1"/>
    </source>
</evidence>
<evidence type="ECO:0000313" key="4">
    <source>
        <dbReference type="Proteomes" id="UP000231553"/>
    </source>
</evidence>
<organism evidence="3 4">
    <name type="scientific">Pseudooceanicola lipolyticus</name>
    <dbReference type="NCBI Taxonomy" id="2029104"/>
    <lineage>
        <taxon>Bacteria</taxon>
        <taxon>Pseudomonadati</taxon>
        <taxon>Pseudomonadota</taxon>
        <taxon>Alphaproteobacteria</taxon>
        <taxon>Rhodobacterales</taxon>
        <taxon>Paracoccaceae</taxon>
        <taxon>Pseudooceanicola</taxon>
    </lineage>
</organism>
<protein>
    <submittedName>
        <fullName evidence="3">Peptidase M23</fullName>
    </submittedName>
</protein>
<feature type="transmembrane region" description="Helical" evidence="1">
    <location>
        <begin position="28"/>
        <end position="50"/>
    </location>
</feature>
<keyword evidence="2" id="KW-0732">Signal</keyword>
<keyword evidence="4" id="KW-1185">Reference proteome</keyword>
<dbReference type="AlphaFoldDB" id="A0A2M8IY74"/>
<sequence>MNRMLAPALALTASPALAHSGTHLHPHGADNALMIALALGLVAVVALIMVRK</sequence>
<keyword evidence="1" id="KW-0812">Transmembrane</keyword>
<evidence type="ECO:0000256" key="2">
    <source>
        <dbReference type="SAM" id="SignalP"/>
    </source>
</evidence>
<keyword evidence="1" id="KW-0472">Membrane</keyword>
<gene>
    <name evidence="3" type="ORF">CVM52_16850</name>
</gene>